<name>A0A6A5H747_CAERE</name>
<dbReference type="RefSeq" id="XP_053587452.1">
    <property type="nucleotide sequence ID" value="XM_053727875.1"/>
</dbReference>
<dbReference type="KEGG" id="crq:GCK72_010454"/>
<proteinExistence type="predicted"/>
<reference evidence="2 3" key="1">
    <citation type="submission" date="2019-12" db="EMBL/GenBank/DDBJ databases">
        <title>Chromosome-level assembly of the Caenorhabditis remanei genome.</title>
        <authorList>
            <person name="Teterina A.A."/>
            <person name="Willis J.H."/>
            <person name="Phillips P.C."/>
        </authorList>
    </citation>
    <scope>NUCLEOTIDE SEQUENCE [LARGE SCALE GENOMIC DNA]</scope>
    <source>
        <strain evidence="2 3">PX506</strain>
        <tissue evidence="2">Whole organism</tissue>
    </source>
</reference>
<dbReference type="Proteomes" id="UP000483820">
    <property type="component" value="Chromosome III"/>
</dbReference>
<evidence type="ECO:0000313" key="3">
    <source>
        <dbReference type="Proteomes" id="UP000483820"/>
    </source>
</evidence>
<dbReference type="CTD" id="78774996"/>
<sequence length="91" mass="9874">MMRRRIFCKLLCLCSEKHIEGKKEISYNHVVFVNGLIVQLHSPRGVMSVRTHRPSASDDVLAGGVGAVSSLRDANNNPVKSPGFGKKGAAE</sequence>
<organism evidence="2 3">
    <name type="scientific">Caenorhabditis remanei</name>
    <name type="common">Caenorhabditis vulgaris</name>
    <dbReference type="NCBI Taxonomy" id="31234"/>
    <lineage>
        <taxon>Eukaryota</taxon>
        <taxon>Metazoa</taxon>
        <taxon>Ecdysozoa</taxon>
        <taxon>Nematoda</taxon>
        <taxon>Chromadorea</taxon>
        <taxon>Rhabditida</taxon>
        <taxon>Rhabditina</taxon>
        <taxon>Rhabditomorpha</taxon>
        <taxon>Rhabditoidea</taxon>
        <taxon>Rhabditidae</taxon>
        <taxon>Peloderinae</taxon>
        <taxon>Caenorhabditis</taxon>
    </lineage>
</organism>
<gene>
    <name evidence="2" type="ORF">GCK72_010454</name>
</gene>
<comment type="caution">
    <text evidence="2">The sequence shown here is derived from an EMBL/GenBank/DDBJ whole genome shotgun (WGS) entry which is preliminary data.</text>
</comment>
<dbReference type="AlphaFoldDB" id="A0A6A5H747"/>
<evidence type="ECO:0000256" key="1">
    <source>
        <dbReference type="SAM" id="MobiDB-lite"/>
    </source>
</evidence>
<protein>
    <submittedName>
        <fullName evidence="2">Uncharacterized protein</fullName>
    </submittedName>
</protein>
<dbReference type="GeneID" id="78774996"/>
<evidence type="ECO:0000313" key="2">
    <source>
        <dbReference type="EMBL" id="KAF1762192.1"/>
    </source>
</evidence>
<feature type="region of interest" description="Disordered" evidence="1">
    <location>
        <begin position="72"/>
        <end position="91"/>
    </location>
</feature>
<dbReference type="EMBL" id="WUAV01000003">
    <property type="protein sequence ID" value="KAF1762192.1"/>
    <property type="molecule type" value="Genomic_DNA"/>
</dbReference>
<accession>A0A6A5H747</accession>